<keyword evidence="4" id="KW-1185">Reference proteome</keyword>
<dbReference type="Proteomes" id="UP001210528">
    <property type="component" value="Unassembled WGS sequence"/>
</dbReference>
<feature type="transmembrane region" description="Helical" evidence="1">
    <location>
        <begin position="6"/>
        <end position="24"/>
    </location>
</feature>
<keyword evidence="1" id="KW-1133">Transmembrane helix</keyword>
<organism evidence="3 4">
    <name type="scientific">Halorubrum ezzemoulense</name>
    <name type="common">Halorubrum chaoviator</name>
    <dbReference type="NCBI Taxonomy" id="337243"/>
    <lineage>
        <taxon>Archaea</taxon>
        <taxon>Methanobacteriati</taxon>
        <taxon>Methanobacteriota</taxon>
        <taxon>Stenosarchaea group</taxon>
        <taxon>Halobacteria</taxon>
        <taxon>Halobacteriales</taxon>
        <taxon>Haloferacaceae</taxon>
        <taxon>Halorubrum</taxon>
    </lineage>
</organism>
<evidence type="ECO:0000256" key="1">
    <source>
        <dbReference type="SAM" id="Phobius"/>
    </source>
</evidence>
<keyword evidence="3" id="KW-0808">Transferase</keyword>
<feature type="domain" description="Histidine kinase N-terminal 7TM region" evidence="2">
    <location>
        <begin position="11"/>
        <end position="198"/>
    </location>
</feature>
<feature type="transmembrane region" description="Helical" evidence="1">
    <location>
        <begin position="144"/>
        <end position="164"/>
    </location>
</feature>
<protein>
    <submittedName>
        <fullName evidence="3">Histidine kinase N-terminal 7TM domain-containing protein</fullName>
    </submittedName>
</protein>
<dbReference type="Pfam" id="PF16927">
    <property type="entry name" value="HisKA_7TM"/>
    <property type="match status" value="1"/>
</dbReference>
<reference evidence="3 4" key="1">
    <citation type="submission" date="2023-01" db="EMBL/GenBank/DDBJ databases">
        <title>Halorubrum ezzemoulense from Santa Pola, Spain.</title>
        <authorList>
            <person name="Feng Y."/>
            <person name="Louyakis A.S."/>
            <person name="Gogarten J.P."/>
        </authorList>
    </citation>
    <scope>NUCLEOTIDE SEQUENCE [LARGE SCALE GENOMIC DNA]</scope>
    <source>
        <strain evidence="3 4">AMM015</strain>
    </source>
</reference>
<dbReference type="InterPro" id="IPR031621">
    <property type="entry name" value="HisKA_7TM"/>
</dbReference>
<dbReference type="EMBL" id="JAQLUK010000210">
    <property type="protein sequence ID" value="MDB2294587.1"/>
    <property type="molecule type" value="Genomic_DNA"/>
</dbReference>
<feature type="transmembrane region" description="Helical" evidence="1">
    <location>
        <begin position="64"/>
        <end position="85"/>
    </location>
</feature>
<comment type="caution">
    <text evidence="3">The sequence shown here is derived from an EMBL/GenBank/DDBJ whole genome shotgun (WGS) entry which is preliminary data.</text>
</comment>
<evidence type="ECO:0000313" key="4">
    <source>
        <dbReference type="Proteomes" id="UP001210528"/>
    </source>
</evidence>
<keyword evidence="1" id="KW-0812">Transmembrane</keyword>
<evidence type="ECO:0000313" key="3">
    <source>
        <dbReference type="EMBL" id="MDB2294587.1"/>
    </source>
</evidence>
<keyword evidence="1" id="KW-0472">Membrane</keyword>
<feature type="transmembrane region" description="Helical" evidence="1">
    <location>
        <begin position="105"/>
        <end position="124"/>
    </location>
</feature>
<feature type="non-terminal residue" evidence="3">
    <location>
        <position position="202"/>
    </location>
</feature>
<dbReference type="RefSeq" id="WP_271970923.1">
    <property type="nucleotide sequence ID" value="NZ_JAQLUK010000210.1"/>
</dbReference>
<feature type="transmembrane region" description="Helical" evidence="1">
    <location>
        <begin position="36"/>
        <end position="58"/>
    </location>
</feature>
<sequence length="202" mass="21764">MEVARAAYIAVFAFATLISGYGAWRATDIAERDTRLGLVSVFVLAGGWTATTAIQFAISWVSAAVWLRIIGLIVGLASIGAWLYFASAYAGHEYHRRPALRRLAVGLYLVAVAIKLTNPTYNLYFTAYVSTEPFAHLAFNPGVTYWLISGAAYLSVGVATGWLIEAVTTSRIKDWRLGIVVVLTAVPAVVDVAIGLGRVPPQ</sequence>
<accession>A0ABT4Z8T7</accession>
<dbReference type="GO" id="GO:0016301">
    <property type="term" value="F:kinase activity"/>
    <property type="evidence" value="ECO:0007669"/>
    <property type="project" value="UniProtKB-KW"/>
</dbReference>
<feature type="transmembrane region" description="Helical" evidence="1">
    <location>
        <begin position="176"/>
        <end position="196"/>
    </location>
</feature>
<evidence type="ECO:0000259" key="2">
    <source>
        <dbReference type="Pfam" id="PF16927"/>
    </source>
</evidence>
<proteinExistence type="predicted"/>
<keyword evidence="3" id="KW-0418">Kinase</keyword>
<name>A0ABT4Z8T7_HALEZ</name>
<gene>
    <name evidence="3" type="ORF">PM085_20530</name>
</gene>